<organism evidence="2 3">
    <name type="scientific">Colletotrichum noveboracense</name>
    <dbReference type="NCBI Taxonomy" id="2664923"/>
    <lineage>
        <taxon>Eukaryota</taxon>
        <taxon>Fungi</taxon>
        <taxon>Dikarya</taxon>
        <taxon>Ascomycota</taxon>
        <taxon>Pezizomycotina</taxon>
        <taxon>Sordariomycetes</taxon>
        <taxon>Hypocreomycetidae</taxon>
        <taxon>Glomerellales</taxon>
        <taxon>Glomerellaceae</taxon>
        <taxon>Colletotrichum</taxon>
        <taxon>Colletotrichum gloeosporioides species complex</taxon>
    </lineage>
</organism>
<name>A0A9W4WAD6_9PEZI</name>
<keyword evidence="1" id="KW-1133">Transmembrane helix</keyword>
<accession>A0A9W4WAD6</accession>
<evidence type="ECO:0000313" key="2">
    <source>
        <dbReference type="EMBL" id="CAI0645074.1"/>
    </source>
</evidence>
<proteinExistence type="predicted"/>
<sequence>MTSVTLKLALANATQPGISLTTRPHLHQGGDHAPRPVSTKIIQLATGAVIDGLHQSREVDERGIGPSQGISGWKIAALVFVSIALATSITVALYLILSRRKECRMRQRASSSTDSAVLNGERKRNLLGMY</sequence>
<reference evidence="2" key="1">
    <citation type="submission" date="2022-08" db="EMBL/GenBank/DDBJ databases">
        <authorList>
            <person name="Giroux E."/>
            <person name="Giroux E."/>
        </authorList>
    </citation>
    <scope>NUCLEOTIDE SEQUENCE</scope>
    <source>
        <strain evidence="2">H1091258</strain>
    </source>
</reference>
<keyword evidence="1" id="KW-0472">Membrane</keyword>
<evidence type="ECO:0000313" key="3">
    <source>
        <dbReference type="Proteomes" id="UP001152533"/>
    </source>
</evidence>
<dbReference type="EMBL" id="CAMGZC010000213">
    <property type="protein sequence ID" value="CAI0645074.1"/>
    <property type="molecule type" value="Genomic_DNA"/>
</dbReference>
<dbReference type="AlphaFoldDB" id="A0A9W4WAD6"/>
<comment type="caution">
    <text evidence="2">The sequence shown here is derived from an EMBL/GenBank/DDBJ whole genome shotgun (WGS) entry which is preliminary data.</text>
</comment>
<keyword evidence="3" id="KW-1185">Reference proteome</keyword>
<keyword evidence="1" id="KW-0812">Transmembrane</keyword>
<gene>
    <name evidence="2" type="ORF">CGXH109_LOCUS41849</name>
</gene>
<dbReference type="Proteomes" id="UP001152533">
    <property type="component" value="Unassembled WGS sequence"/>
</dbReference>
<protein>
    <submittedName>
        <fullName evidence="2">Uncharacterized protein</fullName>
    </submittedName>
</protein>
<feature type="transmembrane region" description="Helical" evidence="1">
    <location>
        <begin position="75"/>
        <end position="97"/>
    </location>
</feature>
<evidence type="ECO:0000256" key="1">
    <source>
        <dbReference type="SAM" id="Phobius"/>
    </source>
</evidence>